<dbReference type="EMBL" id="VICG01000014">
    <property type="protein sequence ID" value="KAA8564980.1"/>
    <property type="molecule type" value="Genomic_DNA"/>
</dbReference>
<protein>
    <submittedName>
        <fullName evidence="1">Uncharacterized protein</fullName>
    </submittedName>
</protein>
<accession>A0A5M9J8X1</accession>
<organism evidence="1 2">
    <name type="scientific">Monilinia fructicola</name>
    <name type="common">Brown rot fungus</name>
    <name type="synonym">Ciboria fructicola</name>
    <dbReference type="NCBI Taxonomy" id="38448"/>
    <lineage>
        <taxon>Eukaryota</taxon>
        <taxon>Fungi</taxon>
        <taxon>Dikarya</taxon>
        <taxon>Ascomycota</taxon>
        <taxon>Pezizomycotina</taxon>
        <taxon>Leotiomycetes</taxon>
        <taxon>Helotiales</taxon>
        <taxon>Sclerotiniaceae</taxon>
        <taxon>Monilinia</taxon>
    </lineage>
</organism>
<evidence type="ECO:0000313" key="2">
    <source>
        <dbReference type="Proteomes" id="UP000322873"/>
    </source>
</evidence>
<dbReference type="AlphaFoldDB" id="A0A5M9J8X1"/>
<dbReference type="Proteomes" id="UP000322873">
    <property type="component" value="Unassembled WGS sequence"/>
</dbReference>
<gene>
    <name evidence="1" type="ORF">EYC84_010749</name>
</gene>
<evidence type="ECO:0000313" key="1">
    <source>
        <dbReference type="EMBL" id="KAA8564980.1"/>
    </source>
</evidence>
<name>A0A5M9J8X1_MONFR</name>
<proteinExistence type="predicted"/>
<comment type="caution">
    <text evidence="1">The sequence shown here is derived from an EMBL/GenBank/DDBJ whole genome shotgun (WGS) entry which is preliminary data.</text>
</comment>
<dbReference type="VEuPathDB" id="FungiDB:MFRU_008g01730"/>
<sequence>MSSSTRKDYIYAYRGLYRALLHAVQYAKPARYMGRNMLREEFRKGDPATFDLARINNTIKFLDLATKETGLEHKLVKNLLRVKYERGVQWKEQLREKAPMQQYLRHNSMTHYDKTIEMLNESMGLCLR</sequence>
<reference evidence="1 2" key="1">
    <citation type="submission" date="2019-06" db="EMBL/GenBank/DDBJ databases">
        <title>Genome Sequence of the Brown Rot Fungal Pathogen Monilinia fructicola.</title>
        <authorList>
            <person name="De Miccolis Angelini R.M."/>
            <person name="Landi L."/>
            <person name="Abate D."/>
            <person name="Pollastro S."/>
            <person name="Romanazzi G."/>
            <person name="Faretra F."/>
        </authorList>
    </citation>
    <scope>NUCLEOTIDE SEQUENCE [LARGE SCALE GENOMIC DNA]</scope>
    <source>
        <strain evidence="1 2">Mfrc123</strain>
    </source>
</reference>
<dbReference type="OrthoDB" id="4392610at2759"/>
<keyword evidence="2" id="KW-1185">Reference proteome</keyword>